<sequence>MTDRPASREESQPLPAEEPPAHGETVVLDVRRLSSRRRGSRAARWRVPLSAVGVAAVAGAVFYLVGGEGTGARAGAAGRGAGAPDALPGQESESPGSTDGTDGTDGTASPSGGSPSSQGSPSASDGTHPHGSASESGSAPPGGSSPGSDQAARQRTPGSGAGDGRTSSGESSPGTGQSSQSSSRTSPPPGDGTLRPGDRGAQVSALQRRLFGQGFTYVEVTGVYDDRTRRGVAQLQSDRDLRGDPSGIYGPHTRAAFGLDG</sequence>
<accession>A0ABW0Z4L5</accession>
<keyword evidence="2" id="KW-0472">Membrane</keyword>
<dbReference type="Gene3D" id="1.10.101.10">
    <property type="entry name" value="PGBD-like superfamily/PGBD"/>
    <property type="match status" value="1"/>
</dbReference>
<evidence type="ECO:0000259" key="3">
    <source>
        <dbReference type="Pfam" id="PF01471"/>
    </source>
</evidence>
<dbReference type="Pfam" id="PF01471">
    <property type="entry name" value="PG_binding_1"/>
    <property type="match status" value="1"/>
</dbReference>
<reference evidence="5" key="1">
    <citation type="journal article" date="2019" name="Int. J. Syst. Evol. Microbiol.">
        <title>The Global Catalogue of Microorganisms (GCM) 10K type strain sequencing project: providing services to taxonomists for standard genome sequencing and annotation.</title>
        <authorList>
            <consortium name="The Broad Institute Genomics Platform"/>
            <consortium name="The Broad Institute Genome Sequencing Center for Infectious Disease"/>
            <person name="Wu L."/>
            <person name="Ma J."/>
        </authorList>
    </citation>
    <scope>NUCLEOTIDE SEQUENCE [LARGE SCALE GENOMIC DNA]</scope>
    <source>
        <strain evidence="5">CGMCC 4.7304</strain>
    </source>
</reference>
<feature type="domain" description="Peptidoglycan binding-like" evidence="3">
    <location>
        <begin position="199"/>
        <end position="256"/>
    </location>
</feature>
<organism evidence="4 5">
    <name type="scientific">Streptomyces gamaensis</name>
    <dbReference type="NCBI Taxonomy" id="1763542"/>
    <lineage>
        <taxon>Bacteria</taxon>
        <taxon>Bacillati</taxon>
        <taxon>Actinomycetota</taxon>
        <taxon>Actinomycetes</taxon>
        <taxon>Kitasatosporales</taxon>
        <taxon>Streptomycetaceae</taxon>
        <taxon>Streptomyces</taxon>
    </lineage>
</organism>
<gene>
    <name evidence="4" type="ORF">ACFP1Z_19050</name>
</gene>
<feature type="transmembrane region" description="Helical" evidence="2">
    <location>
        <begin position="45"/>
        <end position="65"/>
    </location>
</feature>
<feature type="region of interest" description="Disordered" evidence="1">
    <location>
        <begin position="1"/>
        <end position="28"/>
    </location>
</feature>
<feature type="region of interest" description="Disordered" evidence="1">
    <location>
        <begin position="228"/>
        <end position="252"/>
    </location>
</feature>
<proteinExistence type="predicted"/>
<feature type="compositionally biased region" description="Low complexity" evidence="1">
    <location>
        <begin position="94"/>
        <end position="148"/>
    </location>
</feature>
<evidence type="ECO:0000313" key="5">
    <source>
        <dbReference type="Proteomes" id="UP001596083"/>
    </source>
</evidence>
<dbReference type="RefSeq" id="WP_390317651.1">
    <property type="nucleotide sequence ID" value="NZ_JBHSPB010000011.1"/>
</dbReference>
<dbReference type="SUPFAM" id="SSF47090">
    <property type="entry name" value="PGBD-like"/>
    <property type="match status" value="1"/>
</dbReference>
<evidence type="ECO:0000313" key="4">
    <source>
        <dbReference type="EMBL" id="MFC5722266.1"/>
    </source>
</evidence>
<feature type="region of interest" description="Disordered" evidence="1">
    <location>
        <begin position="69"/>
        <end position="203"/>
    </location>
</feature>
<protein>
    <submittedName>
        <fullName evidence="4">Peptidoglycan-binding protein</fullName>
    </submittedName>
</protein>
<feature type="compositionally biased region" description="Low complexity" evidence="1">
    <location>
        <begin position="164"/>
        <end position="185"/>
    </location>
</feature>
<dbReference type="EMBL" id="JBHSPB010000011">
    <property type="protein sequence ID" value="MFC5722266.1"/>
    <property type="molecule type" value="Genomic_DNA"/>
</dbReference>
<keyword evidence="2" id="KW-0812">Transmembrane</keyword>
<evidence type="ECO:0000256" key="1">
    <source>
        <dbReference type="SAM" id="MobiDB-lite"/>
    </source>
</evidence>
<keyword evidence="5" id="KW-1185">Reference proteome</keyword>
<dbReference type="Proteomes" id="UP001596083">
    <property type="component" value="Unassembled WGS sequence"/>
</dbReference>
<keyword evidence="2" id="KW-1133">Transmembrane helix</keyword>
<dbReference type="InterPro" id="IPR036366">
    <property type="entry name" value="PGBDSf"/>
</dbReference>
<feature type="compositionally biased region" description="Basic and acidic residues" evidence="1">
    <location>
        <begin position="1"/>
        <end position="11"/>
    </location>
</feature>
<comment type="caution">
    <text evidence="4">The sequence shown here is derived from an EMBL/GenBank/DDBJ whole genome shotgun (WGS) entry which is preliminary data.</text>
</comment>
<dbReference type="InterPro" id="IPR036365">
    <property type="entry name" value="PGBD-like_sf"/>
</dbReference>
<feature type="compositionally biased region" description="Gly residues" evidence="1">
    <location>
        <begin position="69"/>
        <end position="81"/>
    </location>
</feature>
<name>A0ABW0Z4L5_9ACTN</name>
<dbReference type="InterPro" id="IPR002477">
    <property type="entry name" value="Peptidoglycan-bd-like"/>
</dbReference>
<evidence type="ECO:0000256" key="2">
    <source>
        <dbReference type="SAM" id="Phobius"/>
    </source>
</evidence>